<keyword evidence="2" id="KW-1133">Transmembrane helix</keyword>
<gene>
    <name evidence="3" type="ordered locus">FraEuI1c_1179</name>
</gene>
<feature type="compositionally biased region" description="Gly residues" evidence="1">
    <location>
        <begin position="265"/>
        <end position="277"/>
    </location>
</feature>
<dbReference type="Proteomes" id="UP000002484">
    <property type="component" value="Chromosome"/>
</dbReference>
<feature type="compositionally biased region" description="Acidic residues" evidence="1">
    <location>
        <begin position="330"/>
        <end position="343"/>
    </location>
</feature>
<sequence length="404" mass="43701">MARTRAAGHDSAYRAVPGDDLPGTPGRSSRDGGPRHLFGIVAVAAVFALVGLTLWRPLSALVAVPLIAVLALIVRRAVPVPAAAKAAGASARRPARDGQATTATSRAVPPSRGVPARRPATASRYGDRPPYDQEAERPTTAVRRPTPPPGRYRPDDDRYGRDDARGRRDEQAPRPRRAATPPPGFDGDPAYVDPRRVDPGRVDPRRAAARHHADDQARAFPGDAARSAREPRPGYPDDRYPAAPDVAQPAARHPRDPAGDRYTGTGPGGLPAGGTGPGARRHAEAGYGEVGYGDETYVGGERPAAYQRGPADEYPDQRSSYPAQPRQAEYDDFDGYEDEYDGEGDGHEADVDDSGAETRRWRGWRRPDWDDDGEPEPEPNEDMMHTMALDMRGYLDDTGSFRMP</sequence>
<feature type="compositionally biased region" description="Basic and acidic residues" evidence="1">
    <location>
        <begin position="125"/>
        <end position="137"/>
    </location>
</feature>
<dbReference type="KEGG" id="fri:FraEuI1c_1179"/>
<dbReference type="HOGENOM" id="CLU_681065_0_0_11"/>
<dbReference type="InParanoid" id="E3J173"/>
<keyword evidence="2" id="KW-0812">Transmembrane</keyword>
<organism evidence="3 4">
    <name type="scientific">Pseudofrankia inefficax (strain DSM 45817 / CECT 9037 / DDB 130130 / EuI1c)</name>
    <name type="common">Frankia inefficax</name>
    <dbReference type="NCBI Taxonomy" id="298654"/>
    <lineage>
        <taxon>Bacteria</taxon>
        <taxon>Bacillati</taxon>
        <taxon>Actinomycetota</taxon>
        <taxon>Actinomycetes</taxon>
        <taxon>Frankiales</taxon>
        <taxon>Frankiaceae</taxon>
        <taxon>Pseudofrankia</taxon>
    </lineage>
</organism>
<evidence type="ECO:0000256" key="2">
    <source>
        <dbReference type="SAM" id="Phobius"/>
    </source>
</evidence>
<dbReference type="RefSeq" id="WP_013422372.1">
    <property type="nucleotide sequence ID" value="NC_014666.1"/>
</dbReference>
<feature type="region of interest" description="Disordered" evidence="1">
    <location>
        <begin position="1"/>
        <end position="30"/>
    </location>
</feature>
<feature type="region of interest" description="Disordered" evidence="1">
    <location>
        <begin position="84"/>
        <end position="382"/>
    </location>
</feature>
<accession>E3J173</accession>
<keyword evidence="4" id="KW-1185">Reference proteome</keyword>
<feature type="compositionally biased region" description="Basic and acidic residues" evidence="1">
    <location>
        <begin position="356"/>
        <end position="368"/>
    </location>
</feature>
<dbReference type="EMBL" id="CP002299">
    <property type="protein sequence ID" value="ADP79251.1"/>
    <property type="molecule type" value="Genomic_DNA"/>
</dbReference>
<protein>
    <submittedName>
        <fullName evidence="3">Uncharacterized protein</fullName>
    </submittedName>
</protein>
<feature type="compositionally biased region" description="Basic and acidic residues" evidence="1">
    <location>
        <begin position="152"/>
        <end position="173"/>
    </location>
</feature>
<proteinExistence type="predicted"/>
<name>E3J173_PSEI1</name>
<feature type="transmembrane region" description="Helical" evidence="2">
    <location>
        <begin position="37"/>
        <end position="55"/>
    </location>
</feature>
<evidence type="ECO:0000313" key="3">
    <source>
        <dbReference type="EMBL" id="ADP79251.1"/>
    </source>
</evidence>
<dbReference type="AlphaFoldDB" id="E3J173"/>
<feature type="compositionally biased region" description="Basic and acidic residues" evidence="1">
    <location>
        <begin position="193"/>
        <end position="217"/>
    </location>
</feature>
<feature type="compositionally biased region" description="Basic and acidic residues" evidence="1">
    <location>
        <begin position="226"/>
        <end position="240"/>
    </location>
</feature>
<keyword evidence="2" id="KW-0472">Membrane</keyword>
<evidence type="ECO:0000256" key="1">
    <source>
        <dbReference type="SAM" id="MobiDB-lite"/>
    </source>
</evidence>
<evidence type="ECO:0000313" key="4">
    <source>
        <dbReference type="Proteomes" id="UP000002484"/>
    </source>
</evidence>
<feature type="compositionally biased region" description="Acidic residues" evidence="1">
    <location>
        <begin position="369"/>
        <end position="381"/>
    </location>
</feature>
<reference evidence="3 4" key="1">
    <citation type="submission" date="2010-10" db="EMBL/GenBank/DDBJ databases">
        <title>Complete sequence of Frankia sp. EuI1c.</title>
        <authorList>
            <consortium name="US DOE Joint Genome Institute"/>
            <person name="Lucas S."/>
            <person name="Copeland A."/>
            <person name="Lapidus A."/>
            <person name="Cheng J.-F."/>
            <person name="Bruce D."/>
            <person name="Goodwin L."/>
            <person name="Pitluck S."/>
            <person name="Chertkov O."/>
            <person name="Detter J.C."/>
            <person name="Han C."/>
            <person name="Tapia R."/>
            <person name="Land M."/>
            <person name="Hauser L."/>
            <person name="Jeffries C."/>
            <person name="Kyrpides N."/>
            <person name="Ivanova N."/>
            <person name="Mikhailova N."/>
            <person name="Beauchemin N."/>
            <person name="Sen A."/>
            <person name="Sur S.A."/>
            <person name="Gtari M."/>
            <person name="Wall L."/>
            <person name="Tisa L."/>
            <person name="Woyke T."/>
        </authorList>
    </citation>
    <scope>NUCLEOTIDE SEQUENCE [LARGE SCALE GENOMIC DNA]</scope>
    <source>
        <strain evidence="4">DSM 45817 / CECT 9037 / EuI1c</strain>
    </source>
</reference>